<name>F0NXU2_WEEVC</name>
<keyword evidence="2" id="KW-1185">Reference proteome</keyword>
<reference evidence="2" key="2">
    <citation type="journal article" date="2011" name="Stand. Genomic Sci.">
        <title>Complete genome sequence of Weeksella virosa type strain (9751T).</title>
        <authorList>
            <person name="Lang E."/>
            <person name="Teshima H."/>
            <person name="Lucas S."/>
            <person name="Lapidus A."/>
            <person name="Hammon N."/>
            <person name="Deshpande S."/>
            <person name="Nolan M."/>
            <person name="Cheng J."/>
            <person name="Pitluck S."/>
            <person name="Liolios K."/>
            <person name="Pagani I."/>
            <person name="Mikhailova N."/>
            <person name="Ivanova N."/>
            <person name="Mavromatis K."/>
            <person name="Pati A."/>
            <person name="Tapia R."/>
            <person name="Han C."/>
            <person name="Goodwin L."/>
            <person name="Chen A."/>
            <person name="Palaniappan K."/>
            <person name="Land M."/>
            <person name="Hauser L."/>
            <person name="Chang Y."/>
            <person name="Jeffries C."/>
            <person name="Brambilla E."/>
            <person name="Kopitz M."/>
            <person name="Rohde M."/>
            <person name="Goker M."/>
            <person name="Tindall B."/>
            <person name="Detter J."/>
            <person name="Woyke T."/>
            <person name="Bristow J."/>
            <person name="Eisen J."/>
            <person name="Markowitz V."/>
            <person name="Hugenholtz P."/>
            <person name="Klenk H."/>
            <person name="Kyrpides N."/>
        </authorList>
    </citation>
    <scope>NUCLEOTIDE SEQUENCE [LARGE SCALE GENOMIC DNA]</scope>
    <source>
        <strain evidence="2">ATCC 43766 / DSM 16922 / JCM 21250 / NBRC 16016 / NCTC 11634 / CL345/78</strain>
    </source>
</reference>
<dbReference type="STRING" id="865938.Weevi_0277"/>
<dbReference type="Proteomes" id="UP000008641">
    <property type="component" value="Chromosome"/>
</dbReference>
<dbReference type="RefSeq" id="WP_013597391.1">
    <property type="nucleotide sequence ID" value="NC_015144.1"/>
</dbReference>
<proteinExistence type="predicted"/>
<accession>F0NXU2</accession>
<sequence length="134" mass="15139">MAKKNQNTEIEKAQGQEVTFFIPNTESLGKLNELKPSFSLTLKYKTADEWAALKDQPVRAYFMGMKEIPNEDGEMINCALLVSQSECFLSGQMTLIEAVKNLQPQTPIEITYRNKRNNKSSQGSTMIFDVIKLA</sequence>
<dbReference type="HOGENOM" id="CLU_1895342_0_0_10"/>
<dbReference type="eggNOG" id="ENOG5033Y9E">
    <property type="taxonomic scope" value="Bacteria"/>
</dbReference>
<dbReference type="KEGG" id="wvi:Weevi_0277"/>
<evidence type="ECO:0000313" key="1">
    <source>
        <dbReference type="EMBL" id="ADX66999.1"/>
    </source>
</evidence>
<dbReference type="AlphaFoldDB" id="F0NXU2"/>
<organism evidence="1 2">
    <name type="scientific">Weeksella virosa (strain ATCC 43766 / DSM 16922 / JCM 21250 / CCUG 30538 / CDC 9751 / IAM 14551 / NBRC 16016 / NCTC 11634 / CL345/78)</name>
    <dbReference type="NCBI Taxonomy" id="865938"/>
    <lineage>
        <taxon>Bacteria</taxon>
        <taxon>Pseudomonadati</taxon>
        <taxon>Bacteroidota</taxon>
        <taxon>Flavobacteriia</taxon>
        <taxon>Flavobacteriales</taxon>
        <taxon>Weeksellaceae</taxon>
        <taxon>Weeksella</taxon>
    </lineage>
</organism>
<reference evidence="1 2" key="1">
    <citation type="journal article" date="2011" name="Stand. Genomic Sci.">
        <title>Complete genome sequence of Weeksella virosa type strain (9751).</title>
        <authorList>
            <person name="Lang E."/>
            <person name="Teshima H."/>
            <person name="Lucas S."/>
            <person name="Lapidus A."/>
            <person name="Hammon N."/>
            <person name="Deshpande S."/>
            <person name="Nolan M."/>
            <person name="Cheng J.F."/>
            <person name="Pitluck S."/>
            <person name="Liolios K."/>
            <person name="Pagani I."/>
            <person name="Mikhailova N."/>
            <person name="Ivanova N."/>
            <person name="Mavromatis K."/>
            <person name="Pati A."/>
            <person name="Tapia R."/>
            <person name="Han C."/>
            <person name="Goodwin L."/>
            <person name="Chen A."/>
            <person name="Palaniappan K."/>
            <person name="Land M."/>
            <person name="Hauser L."/>
            <person name="Chang Y.J."/>
            <person name="Jeffries C.D."/>
            <person name="Brambilla E.M."/>
            <person name="Kopitz M."/>
            <person name="Rohde M."/>
            <person name="Goker M."/>
            <person name="Tindall B.J."/>
            <person name="Detter J.C."/>
            <person name="Woyke T."/>
            <person name="Bristow J."/>
            <person name="Eisen J.A."/>
            <person name="Markowitz V."/>
            <person name="Hugenholtz P."/>
            <person name="Klenk H.P."/>
            <person name="Kyrpides N.C."/>
        </authorList>
    </citation>
    <scope>NUCLEOTIDE SEQUENCE [LARGE SCALE GENOMIC DNA]</scope>
    <source>
        <strain evidence="2">ATCC 43766 / DSM 16922 / JCM 21250 / NBRC 16016 / NCTC 11634 / CL345/78</strain>
    </source>
</reference>
<evidence type="ECO:0000313" key="2">
    <source>
        <dbReference type="Proteomes" id="UP000008641"/>
    </source>
</evidence>
<dbReference type="EMBL" id="CP002455">
    <property type="protein sequence ID" value="ADX66999.1"/>
    <property type="molecule type" value="Genomic_DNA"/>
</dbReference>
<gene>
    <name evidence="1" type="ordered locus">Weevi_0277</name>
</gene>
<protein>
    <submittedName>
        <fullName evidence="1">Uncharacterized protein</fullName>
    </submittedName>
</protein>